<evidence type="ECO:0000313" key="3">
    <source>
        <dbReference type="EMBL" id="MFC3971003.1"/>
    </source>
</evidence>
<proteinExistence type="predicted"/>
<dbReference type="InterPro" id="IPR028949">
    <property type="entry name" value="Ntox15"/>
</dbReference>
<organism evidence="3 4">
    <name type="scientific">Rhizobium lemnae</name>
    <dbReference type="NCBI Taxonomy" id="1214924"/>
    <lineage>
        <taxon>Bacteria</taxon>
        <taxon>Pseudomonadati</taxon>
        <taxon>Pseudomonadota</taxon>
        <taxon>Alphaproteobacteria</taxon>
        <taxon>Hyphomicrobiales</taxon>
        <taxon>Rhizobiaceae</taxon>
        <taxon>Rhizobium/Agrobacterium group</taxon>
        <taxon>Rhizobium</taxon>
    </lineage>
</organism>
<name>A0ABV8EF85_9HYPH</name>
<dbReference type="Proteomes" id="UP001595697">
    <property type="component" value="Unassembled WGS sequence"/>
</dbReference>
<feature type="domain" description="Novel toxin 15" evidence="2">
    <location>
        <begin position="98"/>
        <end position="243"/>
    </location>
</feature>
<gene>
    <name evidence="3" type="ORF">ACFOVS_23325</name>
</gene>
<reference evidence="4" key="1">
    <citation type="journal article" date="2019" name="Int. J. Syst. Evol. Microbiol.">
        <title>The Global Catalogue of Microorganisms (GCM) 10K type strain sequencing project: providing services to taxonomists for standard genome sequencing and annotation.</title>
        <authorList>
            <consortium name="The Broad Institute Genomics Platform"/>
            <consortium name="The Broad Institute Genome Sequencing Center for Infectious Disease"/>
            <person name="Wu L."/>
            <person name="Ma J."/>
        </authorList>
    </citation>
    <scope>NUCLEOTIDE SEQUENCE [LARGE SCALE GENOMIC DNA]</scope>
    <source>
        <strain evidence="4">TBRC 5781</strain>
    </source>
</reference>
<dbReference type="Pfam" id="PF15604">
    <property type="entry name" value="Ntox15"/>
    <property type="match status" value="1"/>
</dbReference>
<feature type="compositionally biased region" description="Polar residues" evidence="1">
    <location>
        <begin position="200"/>
        <end position="212"/>
    </location>
</feature>
<keyword evidence="4" id="KW-1185">Reference proteome</keyword>
<evidence type="ECO:0000259" key="2">
    <source>
        <dbReference type="Pfam" id="PF15604"/>
    </source>
</evidence>
<evidence type="ECO:0000313" key="4">
    <source>
        <dbReference type="Proteomes" id="UP001595697"/>
    </source>
</evidence>
<sequence length="274" mass="29045">MSTAGTVGEYGGRAAGGVLGGLVGSVFGPIGTWIGRAAGSRLGGLAGRAAGEALASYMEDANADAEEKTREAEQAKPCVDCGDIDCFNPPEGADDKLKEEFRRQLKEQQDTINGMKPDDLIQNMDHYAKYGRPKTDAADRRLAREDYRTTRADELSEEYQKQGVMDYKERAAADVAAEMAKLAATHSLDLVAGGDGSISGLGNKTINSSLGSQWKGRRATQLKAHAQKAKEQGKKLNAKLEECPPDGEASSSQKQKSGTSSTKDTQGIGDIPTS</sequence>
<dbReference type="RefSeq" id="WP_247262941.1">
    <property type="nucleotide sequence ID" value="NZ_JALJQZ010000108.1"/>
</dbReference>
<comment type="caution">
    <text evidence="3">The sequence shown here is derived from an EMBL/GenBank/DDBJ whole genome shotgun (WGS) entry which is preliminary data.</text>
</comment>
<feature type="region of interest" description="Disordered" evidence="1">
    <location>
        <begin position="195"/>
        <end position="274"/>
    </location>
</feature>
<evidence type="ECO:0000256" key="1">
    <source>
        <dbReference type="SAM" id="MobiDB-lite"/>
    </source>
</evidence>
<feature type="compositionally biased region" description="Basic and acidic residues" evidence="1">
    <location>
        <begin position="228"/>
        <end position="242"/>
    </location>
</feature>
<protein>
    <submittedName>
        <fullName evidence="3">Polymorphic toxin type 15 domain-containing protein</fullName>
    </submittedName>
</protein>
<dbReference type="EMBL" id="JBHSBD010000139">
    <property type="protein sequence ID" value="MFC3971003.1"/>
    <property type="molecule type" value="Genomic_DNA"/>
</dbReference>
<accession>A0ABV8EF85</accession>
<feature type="compositionally biased region" description="Low complexity" evidence="1">
    <location>
        <begin position="250"/>
        <end position="267"/>
    </location>
</feature>